<dbReference type="Gene3D" id="3.50.50.60">
    <property type="entry name" value="FAD/NAD(P)-binding domain"/>
    <property type="match status" value="1"/>
</dbReference>
<proteinExistence type="predicted"/>
<protein>
    <submittedName>
        <fullName evidence="3">D-arginine dehydrogenase</fullName>
        <ecNumber evidence="3">1.4.99.6</ecNumber>
    </submittedName>
</protein>
<dbReference type="Proteomes" id="UP000532010">
    <property type="component" value="Unassembled WGS sequence"/>
</dbReference>
<sequence>MRADVIEVDVAVVGAGIAGASVAAHLAIERSVLLLEQESHPGYHTSGRSAALFSEAYGNAVIRGLSVASRSFLEAPPSGFSDYPLLSPRGALHVGSTGHEETLESLLQAARALVPSVRAVSADEAKAIVPVLRRSWVTQGVFEPDARDIDTNSVLHGFLRLMRERGGRSLMNAEVIGVARTGGDSWLIETKAGAVRAPTLVNAAGAWCDAVAMKAGIAPIGLCPLRRTAFLIEPPADVQSHDWPLVIGADEDFYFKPDAGMLLASPADESPSPPCDVQPDDMDVAVAIERIQTAADLPVRRVARRWAGLRTFASDRTPVVGYDPSAEGFFWLAGQGGYGFQTAPALARSAAALALGQSLPSDIQDCGVTAAALSPDRFRPIQARRTA</sequence>
<keyword evidence="1 3" id="KW-0560">Oxidoreductase</keyword>
<dbReference type="Gene3D" id="3.30.9.10">
    <property type="entry name" value="D-Amino Acid Oxidase, subunit A, domain 2"/>
    <property type="match status" value="1"/>
</dbReference>
<accession>A0A7W4VQ31</accession>
<dbReference type="AlphaFoldDB" id="A0A7W4VQ31"/>
<keyword evidence="4" id="KW-1185">Reference proteome</keyword>
<feature type="domain" description="FAD dependent oxidoreductase" evidence="2">
    <location>
        <begin position="9"/>
        <end position="353"/>
    </location>
</feature>
<evidence type="ECO:0000313" key="4">
    <source>
        <dbReference type="Proteomes" id="UP000532010"/>
    </source>
</evidence>
<dbReference type="InterPro" id="IPR036188">
    <property type="entry name" value="FAD/NAD-bd_sf"/>
</dbReference>
<evidence type="ECO:0000313" key="3">
    <source>
        <dbReference type="EMBL" id="MBB3020971.1"/>
    </source>
</evidence>
<dbReference type="RefSeq" id="WP_343058851.1">
    <property type="nucleotide sequence ID" value="NZ_JACHWB010000006.1"/>
</dbReference>
<name>A0A7W4VQ31_9HYPH</name>
<reference evidence="3 4" key="1">
    <citation type="submission" date="2020-08" db="EMBL/GenBank/DDBJ databases">
        <title>The Agave Microbiome: Exploring the role of microbial communities in plant adaptations to desert environments.</title>
        <authorList>
            <person name="Partida-Martinez L.P."/>
        </authorList>
    </citation>
    <scope>NUCLEOTIDE SEQUENCE [LARGE SCALE GENOMIC DNA]</scope>
    <source>
        <strain evidence="3 4">AT3.9</strain>
    </source>
</reference>
<dbReference type="InterPro" id="IPR006076">
    <property type="entry name" value="FAD-dep_OxRdtase"/>
</dbReference>
<dbReference type="EMBL" id="JACHWB010000006">
    <property type="protein sequence ID" value="MBB3020971.1"/>
    <property type="molecule type" value="Genomic_DNA"/>
</dbReference>
<dbReference type="PANTHER" id="PTHR13847">
    <property type="entry name" value="SARCOSINE DEHYDROGENASE-RELATED"/>
    <property type="match status" value="1"/>
</dbReference>
<dbReference type="PANTHER" id="PTHR13847:SF287">
    <property type="entry name" value="FAD-DEPENDENT OXIDOREDUCTASE DOMAIN-CONTAINING PROTEIN 1"/>
    <property type="match status" value="1"/>
</dbReference>
<dbReference type="EC" id="1.4.99.6" evidence="3"/>
<dbReference type="SUPFAM" id="SSF51905">
    <property type="entry name" value="FAD/NAD(P)-binding domain"/>
    <property type="match status" value="1"/>
</dbReference>
<dbReference type="GO" id="GO:0005737">
    <property type="term" value="C:cytoplasm"/>
    <property type="evidence" value="ECO:0007669"/>
    <property type="project" value="TreeGrafter"/>
</dbReference>
<comment type="caution">
    <text evidence="3">The sequence shown here is derived from an EMBL/GenBank/DDBJ whole genome shotgun (WGS) entry which is preliminary data.</text>
</comment>
<gene>
    <name evidence="3" type="ORF">FHR70_004059</name>
</gene>
<evidence type="ECO:0000256" key="1">
    <source>
        <dbReference type="ARBA" id="ARBA00023002"/>
    </source>
</evidence>
<organism evidence="3 4">
    <name type="scientific">Microvirga lupini</name>
    <dbReference type="NCBI Taxonomy" id="420324"/>
    <lineage>
        <taxon>Bacteria</taxon>
        <taxon>Pseudomonadati</taxon>
        <taxon>Pseudomonadota</taxon>
        <taxon>Alphaproteobacteria</taxon>
        <taxon>Hyphomicrobiales</taxon>
        <taxon>Methylobacteriaceae</taxon>
        <taxon>Microvirga</taxon>
    </lineage>
</organism>
<evidence type="ECO:0000259" key="2">
    <source>
        <dbReference type="Pfam" id="PF01266"/>
    </source>
</evidence>
<dbReference type="GO" id="GO:0016491">
    <property type="term" value="F:oxidoreductase activity"/>
    <property type="evidence" value="ECO:0007669"/>
    <property type="project" value="UniProtKB-KW"/>
</dbReference>
<dbReference type="Pfam" id="PF01266">
    <property type="entry name" value="DAO"/>
    <property type="match status" value="1"/>
</dbReference>